<comment type="similarity">
    <text evidence="15">Belongs to the LpxC family.</text>
</comment>
<comment type="subcellular location">
    <subcellularLocation>
        <location evidence="3 16">Cytoplasm</location>
    </subcellularLocation>
</comment>
<evidence type="ECO:0000313" key="18">
    <source>
        <dbReference type="Proteomes" id="UP001338309"/>
    </source>
</evidence>
<feature type="binding site" evidence="15">
    <location>
        <position position="105"/>
    </location>
    <ligand>
        <name>Zn(2+)</name>
        <dbReference type="ChEBI" id="CHEBI:29105"/>
    </ligand>
</feature>
<comment type="catalytic activity">
    <reaction evidence="16">
        <text>a (3R)-hydroxyacyl-[ACP] = a (2E)-enoyl-[ACP] + H2O</text>
        <dbReference type="Rhea" id="RHEA:13097"/>
        <dbReference type="Rhea" id="RHEA-COMP:9925"/>
        <dbReference type="Rhea" id="RHEA-COMP:9945"/>
        <dbReference type="ChEBI" id="CHEBI:15377"/>
        <dbReference type="ChEBI" id="CHEBI:78784"/>
        <dbReference type="ChEBI" id="CHEBI:78827"/>
        <dbReference type="EC" id="4.2.1.59"/>
    </reaction>
</comment>
<evidence type="ECO:0000256" key="12">
    <source>
        <dbReference type="ARBA" id="ARBA00023239"/>
    </source>
</evidence>
<dbReference type="CDD" id="cd01288">
    <property type="entry name" value="FabZ"/>
    <property type="match status" value="1"/>
</dbReference>
<feature type="active site" description="Proton donor" evidence="15">
    <location>
        <position position="314"/>
    </location>
</feature>
<dbReference type="HAMAP" id="MF_00388">
    <property type="entry name" value="LpxC"/>
    <property type="match status" value="1"/>
</dbReference>
<keyword evidence="5 16" id="KW-0963">Cytoplasm</keyword>
<evidence type="ECO:0000256" key="4">
    <source>
        <dbReference type="ARBA" id="ARBA00005002"/>
    </source>
</evidence>
<keyword evidence="7 15" id="KW-0441">Lipid A biosynthesis</keyword>
<dbReference type="NCBIfam" id="TIGR01750">
    <property type="entry name" value="fabZ"/>
    <property type="match status" value="1"/>
</dbReference>
<keyword evidence="9 15" id="KW-0378">Hydrolase</keyword>
<name>A0ABQ6PN30_9BACT</name>
<comment type="catalytic activity">
    <reaction evidence="13 15">
        <text>a UDP-3-O-[(3R)-3-hydroxyacyl]-N-acetyl-alpha-D-glucosamine + H2O = a UDP-3-O-[(3R)-3-hydroxyacyl]-alpha-D-glucosamine + acetate</text>
        <dbReference type="Rhea" id="RHEA:67816"/>
        <dbReference type="ChEBI" id="CHEBI:15377"/>
        <dbReference type="ChEBI" id="CHEBI:30089"/>
        <dbReference type="ChEBI" id="CHEBI:137740"/>
        <dbReference type="ChEBI" id="CHEBI:173225"/>
        <dbReference type="EC" id="3.5.1.108"/>
    </reaction>
</comment>
<dbReference type="Gene3D" id="3.10.129.10">
    <property type="entry name" value="Hotdog Thioesterase"/>
    <property type="match status" value="1"/>
</dbReference>
<dbReference type="PANTHER" id="PTHR33694">
    <property type="entry name" value="UDP-3-O-ACYL-N-ACETYLGLUCOSAMINE DEACETYLASE 1, MITOCHONDRIAL-RELATED"/>
    <property type="match status" value="1"/>
</dbReference>
<dbReference type="Gene3D" id="3.30.1700.10">
    <property type="entry name" value="lpxc deacetylase, domain 2"/>
    <property type="match status" value="1"/>
</dbReference>
<keyword evidence="18" id="KW-1185">Reference proteome</keyword>
<comment type="function">
    <text evidence="14 16">Involved in unsaturated fatty acids biosynthesis. Catalyzes the dehydration of short chain beta-hydroxyacyl-ACPs and long chain saturated and unsaturated beta-hydroxyacyl-ACPs.</text>
</comment>
<dbReference type="HAMAP" id="MF_00406">
    <property type="entry name" value="FabZ"/>
    <property type="match status" value="1"/>
</dbReference>
<evidence type="ECO:0000256" key="13">
    <source>
        <dbReference type="ARBA" id="ARBA00024535"/>
    </source>
</evidence>
<dbReference type="NCBIfam" id="TIGR00325">
    <property type="entry name" value="lpxC"/>
    <property type="match status" value="1"/>
</dbReference>
<evidence type="ECO:0000256" key="15">
    <source>
        <dbReference type="HAMAP-Rule" id="MF_00388"/>
    </source>
</evidence>
<dbReference type="NCBIfam" id="NF000582">
    <property type="entry name" value="PRK00006.1"/>
    <property type="match status" value="1"/>
</dbReference>
<dbReference type="InterPro" id="IPR015870">
    <property type="entry name" value="UDP-acyl_N-AcGlcN_deAcase_N"/>
</dbReference>
<dbReference type="EC" id="4.2.1.59" evidence="16"/>
<keyword evidence="12 16" id="KW-0456">Lyase</keyword>
<dbReference type="InterPro" id="IPR010084">
    <property type="entry name" value="FabZ"/>
</dbReference>
<evidence type="ECO:0000256" key="5">
    <source>
        <dbReference type="ARBA" id="ARBA00022490"/>
    </source>
</evidence>
<comment type="function">
    <text evidence="2 15">Catalyzes the hydrolysis of UDP-3-O-myristoyl-N-acetylglucosamine to form UDP-3-O-myristoylglucosamine and acetate, the committed step in lipid A biosynthesis.</text>
</comment>
<evidence type="ECO:0000256" key="10">
    <source>
        <dbReference type="ARBA" id="ARBA00022833"/>
    </source>
</evidence>
<evidence type="ECO:0000256" key="3">
    <source>
        <dbReference type="ARBA" id="ARBA00004496"/>
    </source>
</evidence>
<evidence type="ECO:0000256" key="14">
    <source>
        <dbReference type="ARBA" id="ARBA00025049"/>
    </source>
</evidence>
<dbReference type="NCBIfam" id="NF009667">
    <property type="entry name" value="PRK13188.1"/>
    <property type="match status" value="1"/>
</dbReference>
<dbReference type="InterPro" id="IPR013114">
    <property type="entry name" value="FabA_FabZ"/>
</dbReference>
<keyword evidence="11 15" id="KW-0443">Lipid metabolism</keyword>
<keyword evidence="6 15" id="KW-0444">Lipid biosynthesis</keyword>
<accession>A0ABQ6PN30</accession>
<evidence type="ECO:0000256" key="16">
    <source>
        <dbReference type="HAMAP-Rule" id="MF_00406"/>
    </source>
</evidence>
<dbReference type="EC" id="3.5.1.108" evidence="15"/>
<gene>
    <name evidence="16" type="primary">fabZ</name>
    <name evidence="15" type="synonym">lpxC</name>
    <name evidence="17" type="ORF">Aconfl_20180</name>
</gene>
<evidence type="ECO:0000256" key="2">
    <source>
        <dbReference type="ARBA" id="ARBA00002923"/>
    </source>
</evidence>
<evidence type="ECO:0000313" key="17">
    <source>
        <dbReference type="EMBL" id="GMQ29375.1"/>
    </source>
</evidence>
<dbReference type="InterPro" id="IPR011334">
    <property type="entry name" value="UDP-acyl_GlcNac_deAcase_C"/>
</dbReference>
<comment type="similarity">
    <text evidence="16">Belongs to the thioester dehydratase family. FabZ subfamily.</text>
</comment>
<evidence type="ECO:0000256" key="7">
    <source>
        <dbReference type="ARBA" id="ARBA00022556"/>
    </source>
</evidence>
<protein>
    <recommendedName>
        <fullName evidence="15 16">Multifunctional fusion protein</fullName>
    </recommendedName>
    <domain>
        <recommendedName>
            <fullName evidence="16">3-hydroxyacyl-[acyl-carrier-protein] dehydratase FabZ</fullName>
            <ecNumber evidence="16">4.2.1.59</ecNumber>
        </recommendedName>
        <alternativeName>
            <fullName evidence="16">(3R)-hydroxymyristoyl-[acyl-carrier-protein] dehydratase</fullName>
        </alternativeName>
        <alternativeName>
            <fullName evidence="16">Beta-hydroxyacyl-ACP dehydratase</fullName>
            <shortName evidence="16">(3R)-hydroxymyristoyl-ACP dehydrase</shortName>
        </alternativeName>
    </domain>
    <domain>
        <recommendedName>
            <fullName evidence="15">UDP-3-O-acyl-N-acetylglucosamine deacetylase</fullName>
            <shortName evidence="15">UDP-3-O-acyl-GlcNAc deacetylase</shortName>
            <ecNumber evidence="15">3.5.1.108</ecNumber>
        </recommendedName>
        <alternativeName>
            <fullName evidence="15">UDP-3-O-[R-3-hydroxymyristoyl]-N-acetylglucosamine deacetylase</fullName>
        </alternativeName>
    </domain>
</protein>
<comment type="pathway">
    <text evidence="4 15">Glycolipid biosynthesis; lipid IV(A) biosynthesis; lipid IV(A) from (3R)-3-hydroxytetradecanoyl-[acyl-carrier-protein] and UDP-N-acetyl-alpha-D-glucosamine: step 2/6.</text>
</comment>
<comment type="cofactor">
    <cofactor evidence="1 15">
        <name>Zn(2+)</name>
        <dbReference type="ChEBI" id="CHEBI:29105"/>
    </cofactor>
</comment>
<dbReference type="SUPFAM" id="SSF54211">
    <property type="entry name" value="Ribosomal protein S5 domain 2-like"/>
    <property type="match status" value="2"/>
</dbReference>
<dbReference type="InterPro" id="IPR004463">
    <property type="entry name" value="UDP-acyl_GlcNac_deAcase"/>
</dbReference>
<feature type="binding site" evidence="15">
    <location>
        <position position="287"/>
    </location>
    <ligand>
        <name>Zn(2+)</name>
        <dbReference type="ChEBI" id="CHEBI:29105"/>
    </ligand>
</feature>
<dbReference type="Proteomes" id="UP001338309">
    <property type="component" value="Unassembled WGS sequence"/>
</dbReference>
<sequence length="490" mass="54555">MPWRSELKNSKKRANFAAQTFSKGIKMKVKQHTIKKQVELSGVGLHTGVVSNMAFLPAPPNHGIKFQRVDLEGRPTVDADCDLVVDVSRGTTLEQNGARIYTVEHVLAALVGLEIDNVLIQLDGPEPPIMDGSSIQFIEVLEDAGLEEQNALRRFFEVQESIQYKDSSREVEMVALPTDNYRVTVMVDYNSPVLGSQHASITDISQFKPEIASCRTFCFLHELEMLYNSNLIKGGDLNNAIVVVDRVVEKDELAHLAKMFNKQTVEVKKEGILNNVDLRYKNEPARHKLLDVVGDLALVGRPLKAQILAARPGHAANVAFAKKLKRAMEKAGASHIPYYDPKLPPVMDINQISNILPHRYPFQLLDKIIYLDETVVAGVKNVTMNEPFFMGHFPGNPVMPGVLQVEAMAQTGGILVLSTVDDPENYWTYFLGIENCKFRKMVLPGDTLVFKCELLAPIRRGIAKMRGEAYVGNTLVCEAVMTASITRKES</sequence>
<proteinExistence type="inferred from homology"/>
<evidence type="ECO:0000256" key="9">
    <source>
        <dbReference type="ARBA" id="ARBA00022801"/>
    </source>
</evidence>
<organism evidence="17 18">
    <name type="scientific">Algoriphagus confluentis</name>
    <dbReference type="NCBI Taxonomy" id="1697556"/>
    <lineage>
        <taxon>Bacteria</taxon>
        <taxon>Pseudomonadati</taxon>
        <taxon>Bacteroidota</taxon>
        <taxon>Cytophagia</taxon>
        <taxon>Cytophagales</taxon>
        <taxon>Cyclobacteriaceae</taxon>
        <taxon>Algoriphagus</taxon>
    </lineage>
</organism>
<dbReference type="InterPro" id="IPR029069">
    <property type="entry name" value="HotDog_dom_sf"/>
</dbReference>
<evidence type="ECO:0000256" key="1">
    <source>
        <dbReference type="ARBA" id="ARBA00001947"/>
    </source>
</evidence>
<dbReference type="Pfam" id="PF03331">
    <property type="entry name" value="LpxC"/>
    <property type="match status" value="2"/>
</dbReference>
<reference evidence="17 18" key="1">
    <citation type="submission" date="2023-08" db="EMBL/GenBank/DDBJ databases">
        <title>Draft genome sequence of Algoriphagus confluentis.</title>
        <authorList>
            <person name="Takatani N."/>
            <person name="Hosokawa M."/>
            <person name="Sawabe T."/>
        </authorList>
    </citation>
    <scope>NUCLEOTIDE SEQUENCE [LARGE SCALE GENOMIC DNA]</scope>
    <source>
        <strain evidence="17 18">NBRC 111222</strain>
    </source>
</reference>
<feature type="active site" evidence="16">
    <location>
        <position position="392"/>
    </location>
</feature>
<evidence type="ECO:0000256" key="6">
    <source>
        <dbReference type="ARBA" id="ARBA00022516"/>
    </source>
</evidence>
<dbReference type="EMBL" id="BTPD01000006">
    <property type="protein sequence ID" value="GMQ29375.1"/>
    <property type="molecule type" value="Genomic_DNA"/>
</dbReference>
<evidence type="ECO:0000256" key="8">
    <source>
        <dbReference type="ARBA" id="ARBA00022723"/>
    </source>
</evidence>
<dbReference type="InterPro" id="IPR020568">
    <property type="entry name" value="Ribosomal_Su5_D2-typ_SF"/>
</dbReference>
<dbReference type="Gene3D" id="3.30.230.20">
    <property type="entry name" value="lpxc deacetylase, domain 1"/>
    <property type="match status" value="1"/>
</dbReference>
<keyword evidence="8 15" id="KW-0479">Metal-binding</keyword>
<feature type="binding site" evidence="15">
    <location>
        <position position="291"/>
    </location>
    <ligand>
        <name>Zn(2+)</name>
        <dbReference type="ChEBI" id="CHEBI:29105"/>
    </ligand>
</feature>
<keyword evidence="10 15" id="KW-0862">Zinc</keyword>
<evidence type="ECO:0000256" key="11">
    <source>
        <dbReference type="ARBA" id="ARBA00023098"/>
    </source>
</evidence>
<comment type="caution">
    <text evidence="17">The sequence shown here is derived from an EMBL/GenBank/DDBJ whole genome shotgun (WGS) entry which is preliminary data.</text>
</comment>
<dbReference type="PANTHER" id="PTHR33694:SF1">
    <property type="entry name" value="UDP-3-O-ACYL-N-ACETYLGLUCOSAMINE DEACETYLASE 1, MITOCHONDRIAL-RELATED"/>
    <property type="match status" value="1"/>
</dbReference>
<dbReference type="Pfam" id="PF07977">
    <property type="entry name" value="FabA"/>
    <property type="match status" value="1"/>
</dbReference>
<dbReference type="SUPFAM" id="SSF54637">
    <property type="entry name" value="Thioesterase/thiol ester dehydrase-isomerase"/>
    <property type="match status" value="1"/>
</dbReference>